<dbReference type="Gene3D" id="2.60.120.860">
    <property type="match status" value="1"/>
</dbReference>
<dbReference type="Pfam" id="PF22768">
    <property type="entry name" value="SPP1_Dit"/>
    <property type="match status" value="1"/>
</dbReference>
<name>A0A8S5SRM9_9CAUD</name>
<reference evidence="2" key="1">
    <citation type="journal article" date="2021" name="Proc. Natl. Acad. Sci. U.S.A.">
        <title>A Catalog of Tens of Thousands of Viruses from Human Metagenomes Reveals Hidden Associations with Chronic Diseases.</title>
        <authorList>
            <person name="Tisza M.J."/>
            <person name="Buck C.B."/>
        </authorList>
    </citation>
    <scope>NUCLEOTIDE SEQUENCE</scope>
    <source>
        <strain evidence="2">Ct5wd11</strain>
    </source>
</reference>
<evidence type="ECO:0000313" key="2">
    <source>
        <dbReference type="EMBL" id="DAF53475.1"/>
    </source>
</evidence>
<proteinExistence type="predicted"/>
<accession>A0A8S5SRM9</accession>
<dbReference type="InterPro" id="IPR054738">
    <property type="entry name" value="Siphovirus-type_tail_C"/>
</dbReference>
<evidence type="ECO:0000259" key="1">
    <source>
        <dbReference type="Pfam" id="PF22768"/>
    </source>
</evidence>
<sequence length="848" mass="95730">MFKFKGISSNDMQVVIEEEEHFIARASQRYEITEIEGKDGAIFDELGYSIVERPIYVQCLNINKIDDILAWLNGEGEFEYKGRKTTARFYSQLEPQRSSCIRIIDTTFIRDPFWNKANEDYQLVKDRKDKQASGEYIHVEDSNNCRAKIGLSGNREQEARSGKNLLELIEGTYSNNGITAVVKNGIVTLNGTATAVSFVGINLLKSFNLTTGNTYRLSAFNTEVVGDSSNNYCSLRLNGDGTKETTFDKVNSNNAIVGNFLLSYITIRTAQGITYNNFVVKPQLELGAGTKEWEQGGIAPSLDYPSKIKTVGSNVQVFDKNNVNKLNAFINGETKVISSWENCKTLYIPCLKNKYYTVTKKGTRFIVGTTTNVPSITTNCNQISADNTAKSITIKTLDIDKYLVVFYYNSGSDTLTEQEILDSIKIVEGTEVGEYSTYGQGCVKVTKCNKNIYNKNEEIICNGVGIGANGELFSRSDQKLLIIPISKLETNIAISFTKTFSYNLRYAFSNTIVKNINSEIFNTDYIENSTTTNIKVNKIIQNNKHNYLLLGFTNKDSYSDLQVEYAKVVSSYEEHQEQSYIMPVQKEMLTDDYFDWDNEEEVHVWGNVVVNGTETINKNSNSEFFSITKSMSQFDTSAKGIKQSISNYGTGTTLALGSGNTNNKYSFNASTIYLDCYNSNINTVEKLKVQLTKNNMKIYAKLATPTRLPFTDEQKAVAKELSNARTYKNVTNITTDSKAKLSLDYFTVTDETIKNEGNIQSRPVLRLEKTVSEAVEITINNVRFKYNFNNDTYVEIDCENKTVEYEGINRNRNLFISYDFPKLNIGSNNIIMNDGDCIIKVIRKDRWL</sequence>
<protein>
    <submittedName>
        <fullName evidence="2">Distal tail protein</fullName>
    </submittedName>
</protein>
<feature type="domain" description="Siphovirus-type tail component C-terminal" evidence="1">
    <location>
        <begin position="757"/>
        <end position="840"/>
    </location>
</feature>
<dbReference type="EMBL" id="BK032654">
    <property type="protein sequence ID" value="DAF53475.1"/>
    <property type="molecule type" value="Genomic_DNA"/>
</dbReference>
<organism evidence="2">
    <name type="scientific">Siphoviridae sp. ct5wd11</name>
    <dbReference type="NCBI Taxonomy" id="2827781"/>
    <lineage>
        <taxon>Viruses</taxon>
        <taxon>Duplodnaviria</taxon>
        <taxon>Heunggongvirae</taxon>
        <taxon>Uroviricota</taxon>
        <taxon>Caudoviricetes</taxon>
    </lineage>
</organism>